<dbReference type="OrthoDB" id="4158640at2"/>
<dbReference type="RefSeq" id="WP_050370235.1">
    <property type="nucleotide sequence ID" value="NZ_KQ257813.1"/>
</dbReference>
<protein>
    <recommendedName>
        <fullName evidence="5">Alpha/beta hydrolase family protein</fullName>
    </recommendedName>
</protein>
<dbReference type="GO" id="GO:0052689">
    <property type="term" value="F:carboxylic ester hydrolase activity"/>
    <property type="evidence" value="ECO:0007669"/>
    <property type="project" value="UniProtKB-ARBA"/>
</dbReference>
<dbReference type="InterPro" id="IPR050261">
    <property type="entry name" value="FrsA_esterase"/>
</dbReference>
<sequence>MQFISEQRLDDGVLERDFTLGETPGTLWTPDSAQPLPLILMAHNNGMSRKQDRLVARARYTAARGYAVASVDAAGCGDRPRSAAAEQARDEIRRAMRAGEPADGAFESLVGPLVTGAAPEWLATLDALLGLPGIDGPVGYSGWAALGIHLTATDPRIRAAGFFAGGYVPQAQREEARKVTVPLLLLLQWDDEGNPRERALDLFDAFGSEQKTLHANLGGHTGTPWFELEDGDRFYGRHLKGALLEGSTT</sequence>
<comment type="caution">
    <text evidence="3">The sequence shown here is derived from an EMBL/GenBank/DDBJ whole genome shotgun (WGS) entry which is preliminary data.</text>
</comment>
<dbReference type="PANTHER" id="PTHR22946">
    <property type="entry name" value="DIENELACTONE HYDROLASE DOMAIN-CONTAINING PROTEIN-RELATED"/>
    <property type="match status" value="1"/>
</dbReference>
<evidence type="ECO:0008006" key="5">
    <source>
        <dbReference type="Google" id="ProtNLM"/>
    </source>
</evidence>
<gene>
    <name evidence="3" type="ORF">IQ63_09455</name>
</gene>
<organism evidence="3 4">
    <name type="scientific">Streptomyces acidiscabies</name>
    <dbReference type="NCBI Taxonomy" id="42234"/>
    <lineage>
        <taxon>Bacteria</taxon>
        <taxon>Bacillati</taxon>
        <taxon>Actinomycetota</taxon>
        <taxon>Actinomycetes</taxon>
        <taxon>Kitasatosporales</taxon>
        <taxon>Streptomycetaceae</taxon>
        <taxon>Streptomyces</taxon>
    </lineage>
</organism>
<dbReference type="PANTHER" id="PTHR22946:SF9">
    <property type="entry name" value="POLYKETIDE TRANSFERASE AF380"/>
    <property type="match status" value="1"/>
</dbReference>
<evidence type="ECO:0000256" key="2">
    <source>
        <dbReference type="ARBA" id="ARBA00022801"/>
    </source>
</evidence>
<evidence type="ECO:0000313" key="4">
    <source>
        <dbReference type="Proteomes" id="UP000037151"/>
    </source>
</evidence>
<evidence type="ECO:0000256" key="1">
    <source>
        <dbReference type="ARBA" id="ARBA00008645"/>
    </source>
</evidence>
<dbReference type="Proteomes" id="UP000037151">
    <property type="component" value="Unassembled WGS sequence"/>
</dbReference>
<name>A0A0L0KHE2_9ACTN</name>
<dbReference type="PATRIC" id="fig|42234.21.peg.1949"/>
<reference evidence="4" key="1">
    <citation type="submission" date="2014-07" db="EMBL/GenBank/DDBJ databases">
        <title>Genome sequencing of plant-pathogenic Streptomyces species.</title>
        <authorList>
            <person name="Harrison J."/>
            <person name="Sapp M."/>
            <person name="Thwaites R."/>
            <person name="Studholme D.J."/>
        </authorList>
    </citation>
    <scope>NUCLEOTIDE SEQUENCE [LARGE SCALE GENOMIC DNA]</scope>
    <source>
        <strain evidence="4">NCPPB 4445</strain>
    </source>
</reference>
<evidence type="ECO:0000313" key="3">
    <source>
        <dbReference type="EMBL" id="KND37612.1"/>
    </source>
</evidence>
<proteinExistence type="inferred from homology"/>
<dbReference type="AlphaFoldDB" id="A0A0L0KHE2"/>
<dbReference type="Gene3D" id="3.40.50.1820">
    <property type="entry name" value="alpha/beta hydrolase"/>
    <property type="match status" value="1"/>
</dbReference>
<keyword evidence="2" id="KW-0378">Hydrolase</keyword>
<dbReference type="InterPro" id="IPR029058">
    <property type="entry name" value="AB_hydrolase_fold"/>
</dbReference>
<accession>A0A0L0KHE2</accession>
<dbReference type="SUPFAM" id="SSF53474">
    <property type="entry name" value="alpha/beta-Hydrolases"/>
    <property type="match status" value="1"/>
</dbReference>
<dbReference type="EMBL" id="JPPY01000063">
    <property type="protein sequence ID" value="KND37612.1"/>
    <property type="molecule type" value="Genomic_DNA"/>
</dbReference>
<comment type="similarity">
    <text evidence="1">Belongs to the AB hydrolase superfamily.</text>
</comment>